<name>A0A4C1UFJ9_EUMVA</name>
<dbReference type="Proteomes" id="UP000299102">
    <property type="component" value="Unassembled WGS sequence"/>
</dbReference>
<proteinExistence type="predicted"/>
<dbReference type="EMBL" id="BGZK01000167">
    <property type="protein sequence ID" value="GBP24920.1"/>
    <property type="molecule type" value="Genomic_DNA"/>
</dbReference>
<evidence type="ECO:0000313" key="2">
    <source>
        <dbReference type="Proteomes" id="UP000299102"/>
    </source>
</evidence>
<dbReference type="AlphaFoldDB" id="A0A4C1UFJ9"/>
<evidence type="ECO:0000313" key="1">
    <source>
        <dbReference type="EMBL" id="GBP24920.1"/>
    </source>
</evidence>
<protein>
    <submittedName>
        <fullName evidence="1">Uncharacterized protein</fullName>
    </submittedName>
</protein>
<accession>A0A4C1UFJ9</accession>
<sequence length="129" mass="14599">MDTPNPKRVSYELPASWERIKYLTNRKWADGGGMDHRKSHSLGEMEQRKLLIHLRSYYRGAYIANGIRGGKRKQKCGFTWVDEEGILSYLISIDDAVSRDLDLGPALDLISGRILDSDSVLELDPGSVF</sequence>
<comment type="caution">
    <text evidence="1">The sequence shown here is derived from an EMBL/GenBank/DDBJ whole genome shotgun (WGS) entry which is preliminary data.</text>
</comment>
<gene>
    <name evidence="1" type="ORF">EVAR_12586_1</name>
</gene>
<keyword evidence="2" id="KW-1185">Reference proteome</keyword>
<reference evidence="1 2" key="1">
    <citation type="journal article" date="2019" name="Commun. Biol.">
        <title>The bagworm genome reveals a unique fibroin gene that provides high tensile strength.</title>
        <authorList>
            <person name="Kono N."/>
            <person name="Nakamura H."/>
            <person name="Ohtoshi R."/>
            <person name="Tomita M."/>
            <person name="Numata K."/>
            <person name="Arakawa K."/>
        </authorList>
    </citation>
    <scope>NUCLEOTIDE SEQUENCE [LARGE SCALE GENOMIC DNA]</scope>
</reference>
<organism evidence="1 2">
    <name type="scientific">Eumeta variegata</name>
    <name type="common">Bagworm moth</name>
    <name type="synonym">Eumeta japonica</name>
    <dbReference type="NCBI Taxonomy" id="151549"/>
    <lineage>
        <taxon>Eukaryota</taxon>
        <taxon>Metazoa</taxon>
        <taxon>Ecdysozoa</taxon>
        <taxon>Arthropoda</taxon>
        <taxon>Hexapoda</taxon>
        <taxon>Insecta</taxon>
        <taxon>Pterygota</taxon>
        <taxon>Neoptera</taxon>
        <taxon>Endopterygota</taxon>
        <taxon>Lepidoptera</taxon>
        <taxon>Glossata</taxon>
        <taxon>Ditrysia</taxon>
        <taxon>Tineoidea</taxon>
        <taxon>Psychidae</taxon>
        <taxon>Oiketicinae</taxon>
        <taxon>Eumeta</taxon>
    </lineage>
</organism>